<feature type="region of interest" description="Disordered" evidence="3">
    <location>
        <begin position="163"/>
        <end position="229"/>
    </location>
</feature>
<proteinExistence type="predicted"/>
<dbReference type="Pfam" id="PF00501">
    <property type="entry name" value="AMP-binding"/>
    <property type="match status" value="1"/>
</dbReference>
<dbReference type="Proteomes" id="UP001157017">
    <property type="component" value="Unassembled WGS sequence"/>
</dbReference>
<keyword evidence="2" id="KW-0067">ATP-binding</keyword>
<evidence type="ECO:0000313" key="6">
    <source>
        <dbReference type="Proteomes" id="UP001157017"/>
    </source>
</evidence>
<protein>
    <recommendedName>
        <fullName evidence="4">AMP-dependent synthetase/ligase domain-containing protein</fullName>
    </recommendedName>
</protein>
<comment type="caution">
    <text evidence="5">The sequence shown here is derived from an EMBL/GenBank/DDBJ whole genome shotgun (WGS) entry which is preliminary data.</text>
</comment>
<name>A0ABQ6JL07_9ACTN</name>
<evidence type="ECO:0000259" key="4">
    <source>
        <dbReference type="Pfam" id="PF00501"/>
    </source>
</evidence>
<feature type="compositionally biased region" description="Basic and acidic residues" evidence="3">
    <location>
        <begin position="203"/>
        <end position="218"/>
    </location>
</feature>
<gene>
    <name evidence="5" type="ORF">GCM10025868_27920</name>
</gene>
<organism evidence="5 6">
    <name type="scientific">Angustibacter aerolatus</name>
    <dbReference type="NCBI Taxonomy" id="1162965"/>
    <lineage>
        <taxon>Bacteria</taxon>
        <taxon>Bacillati</taxon>
        <taxon>Actinomycetota</taxon>
        <taxon>Actinomycetes</taxon>
        <taxon>Kineosporiales</taxon>
        <taxon>Kineosporiaceae</taxon>
    </lineage>
</organism>
<evidence type="ECO:0000256" key="3">
    <source>
        <dbReference type="SAM" id="MobiDB-lite"/>
    </source>
</evidence>
<reference evidence="6" key="1">
    <citation type="journal article" date="2019" name="Int. J. Syst. Evol. Microbiol.">
        <title>The Global Catalogue of Microorganisms (GCM) 10K type strain sequencing project: providing services to taxonomists for standard genome sequencing and annotation.</title>
        <authorList>
            <consortium name="The Broad Institute Genomics Platform"/>
            <consortium name="The Broad Institute Genome Sequencing Center for Infectious Disease"/>
            <person name="Wu L."/>
            <person name="Ma J."/>
        </authorList>
    </citation>
    <scope>NUCLEOTIDE SEQUENCE [LARGE SCALE GENOMIC DNA]</scope>
    <source>
        <strain evidence="6">NBRC 108730</strain>
    </source>
</reference>
<dbReference type="SUPFAM" id="SSF56801">
    <property type="entry name" value="Acetyl-CoA synthetase-like"/>
    <property type="match status" value="1"/>
</dbReference>
<dbReference type="Gene3D" id="3.40.50.12780">
    <property type="entry name" value="N-terminal domain of ligase-like"/>
    <property type="match status" value="1"/>
</dbReference>
<keyword evidence="1" id="KW-0547">Nucleotide-binding</keyword>
<dbReference type="InterPro" id="IPR000873">
    <property type="entry name" value="AMP-dep_synth/lig_dom"/>
</dbReference>
<feature type="compositionally biased region" description="Basic and acidic residues" evidence="3">
    <location>
        <begin position="168"/>
        <end position="194"/>
    </location>
</feature>
<keyword evidence="6" id="KW-1185">Reference proteome</keyword>
<evidence type="ECO:0000313" key="5">
    <source>
        <dbReference type="EMBL" id="GMA87542.1"/>
    </source>
</evidence>
<evidence type="ECO:0000256" key="2">
    <source>
        <dbReference type="ARBA" id="ARBA00022840"/>
    </source>
</evidence>
<evidence type="ECO:0000256" key="1">
    <source>
        <dbReference type="ARBA" id="ARBA00022741"/>
    </source>
</evidence>
<accession>A0ABQ6JL07</accession>
<dbReference type="EMBL" id="BSUZ01000001">
    <property type="protein sequence ID" value="GMA87542.1"/>
    <property type="molecule type" value="Genomic_DNA"/>
</dbReference>
<dbReference type="PANTHER" id="PTHR43272:SF33">
    <property type="entry name" value="AMP-BINDING DOMAIN-CONTAINING PROTEIN-RELATED"/>
    <property type="match status" value="1"/>
</dbReference>
<sequence>MTQHTSSSTDTIRRAASIADGVRAVVDRDPSRTLLRRRVPGGFEDVAAKAFADQVRALAKGFVAAGVGPGDRVGIMSKTRYEWTLVDVALWTAGAVPVPIYETSSVDQVGWILSDSQAVGVVVESAGHARRVQQARDGLPGLQHVWHVEDAGADDVDLAGLEASGHGVTDEQARRARRRAEPRQHRDPHLHVGDDGPAQGLRADPRQLPRGERQRDPPAARACSSATTRPRCSSCRWRTCSAGSSRWRCC</sequence>
<dbReference type="PANTHER" id="PTHR43272">
    <property type="entry name" value="LONG-CHAIN-FATTY-ACID--COA LIGASE"/>
    <property type="match status" value="1"/>
</dbReference>
<feature type="domain" description="AMP-dependent synthetase/ligase" evidence="4">
    <location>
        <begin position="26"/>
        <end position="154"/>
    </location>
</feature>
<dbReference type="InterPro" id="IPR042099">
    <property type="entry name" value="ANL_N_sf"/>
</dbReference>